<comment type="pathway">
    <text evidence="3">Cofactor biosynthesis; riboflavin biosynthesis; 5-amino-6-(D-ribitylamino)uracil from GTP: step 2/4.</text>
</comment>
<dbReference type="InterPro" id="IPR004794">
    <property type="entry name" value="Eubact_RibD"/>
</dbReference>
<evidence type="ECO:0000256" key="15">
    <source>
        <dbReference type="ARBA" id="ARBA00023002"/>
    </source>
</evidence>
<comment type="pathway">
    <text evidence="4">Cofactor biosynthesis; riboflavin biosynthesis; 5-amino-6-(D-ribitylamino)uracil from GTP: step 3/4.</text>
</comment>
<dbReference type="Pfam" id="PF01872">
    <property type="entry name" value="RibD_C"/>
    <property type="match status" value="1"/>
</dbReference>
<organism evidence="20 21">
    <name type="scientific">Peptostreptococcus anaerobius</name>
    <dbReference type="NCBI Taxonomy" id="1261"/>
    <lineage>
        <taxon>Bacteria</taxon>
        <taxon>Bacillati</taxon>
        <taxon>Bacillota</taxon>
        <taxon>Clostridia</taxon>
        <taxon>Peptostreptococcales</taxon>
        <taxon>Peptostreptococcaceae</taxon>
        <taxon>Peptostreptococcus</taxon>
    </lineage>
</organism>
<dbReference type="GO" id="GO:0008835">
    <property type="term" value="F:diaminohydroxyphosphoribosylaminopyrimidine deaminase activity"/>
    <property type="evidence" value="ECO:0007669"/>
    <property type="project" value="UniProtKB-EC"/>
</dbReference>
<dbReference type="SUPFAM" id="SSF53597">
    <property type="entry name" value="Dihydrofolate reductase-like"/>
    <property type="match status" value="1"/>
</dbReference>
<evidence type="ECO:0000313" key="21">
    <source>
        <dbReference type="Proteomes" id="UP000255101"/>
    </source>
</evidence>
<evidence type="ECO:0000256" key="1">
    <source>
        <dbReference type="ARBA" id="ARBA00001947"/>
    </source>
</evidence>
<keyword evidence="14" id="KW-0521">NADP</keyword>
<keyword evidence="12" id="KW-0378">Hydrolase</keyword>
<dbReference type="PANTHER" id="PTHR38011">
    <property type="entry name" value="DIHYDROFOLATE REDUCTASE FAMILY PROTEIN (AFU_ORTHOLOGUE AFUA_8G06820)"/>
    <property type="match status" value="1"/>
</dbReference>
<keyword evidence="10" id="KW-0686">Riboflavin biosynthesis</keyword>
<dbReference type="PANTHER" id="PTHR38011:SF7">
    <property type="entry name" value="2,5-DIAMINO-6-RIBOSYLAMINO-4(3H)-PYRIMIDINONE 5'-PHOSPHATE REDUCTASE"/>
    <property type="match status" value="1"/>
</dbReference>
<comment type="catalytic activity">
    <reaction evidence="17">
        <text>5-amino-6-(5-phospho-D-ribitylamino)uracil + NADP(+) = 5-amino-6-(5-phospho-D-ribosylamino)uracil + NADPH + H(+)</text>
        <dbReference type="Rhea" id="RHEA:17845"/>
        <dbReference type="ChEBI" id="CHEBI:15378"/>
        <dbReference type="ChEBI" id="CHEBI:57783"/>
        <dbReference type="ChEBI" id="CHEBI:58349"/>
        <dbReference type="ChEBI" id="CHEBI:58421"/>
        <dbReference type="ChEBI" id="CHEBI:58453"/>
        <dbReference type="EC" id="1.1.1.193"/>
    </reaction>
</comment>
<dbReference type="InterPro" id="IPR050765">
    <property type="entry name" value="Riboflavin_Biosynth_HTPR"/>
</dbReference>
<evidence type="ECO:0000256" key="4">
    <source>
        <dbReference type="ARBA" id="ARBA00004910"/>
    </source>
</evidence>
<evidence type="ECO:0000256" key="6">
    <source>
        <dbReference type="ARBA" id="ARBA00007417"/>
    </source>
</evidence>
<dbReference type="InterPro" id="IPR024072">
    <property type="entry name" value="DHFR-like_dom_sf"/>
</dbReference>
<dbReference type="GO" id="GO:0008270">
    <property type="term" value="F:zinc ion binding"/>
    <property type="evidence" value="ECO:0007669"/>
    <property type="project" value="InterPro"/>
</dbReference>
<evidence type="ECO:0000256" key="13">
    <source>
        <dbReference type="ARBA" id="ARBA00022833"/>
    </source>
</evidence>
<evidence type="ECO:0000256" key="8">
    <source>
        <dbReference type="ARBA" id="ARBA00013173"/>
    </source>
</evidence>
<dbReference type="Proteomes" id="UP000255101">
    <property type="component" value="Unassembled WGS sequence"/>
</dbReference>
<keyword evidence="16" id="KW-0511">Multifunctional enzyme</keyword>
<evidence type="ECO:0000256" key="7">
    <source>
        <dbReference type="ARBA" id="ARBA00012766"/>
    </source>
</evidence>
<dbReference type="PROSITE" id="PS51747">
    <property type="entry name" value="CYT_DCMP_DEAMINASES_2"/>
    <property type="match status" value="1"/>
</dbReference>
<evidence type="ECO:0000256" key="18">
    <source>
        <dbReference type="ARBA" id="ARBA00049886"/>
    </source>
</evidence>
<dbReference type="NCBIfam" id="TIGR00326">
    <property type="entry name" value="eubact_ribD"/>
    <property type="match status" value="1"/>
</dbReference>
<dbReference type="CDD" id="cd01284">
    <property type="entry name" value="Riboflavin_deaminase-reductase"/>
    <property type="match status" value="1"/>
</dbReference>
<evidence type="ECO:0000256" key="11">
    <source>
        <dbReference type="ARBA" id="ARBA00022723"/>
    </source>
</evidence>
<dbReference type="PROSITE" id="PS00903">
    <property type="entry name" value="CYT_DCMP_DEAMINASES_1"/>
    <property type="match status" value="1"/>
</dbReference>
<reference evidence="20 21" key="1">
    <citation type="submission" date="2018-06" db="EMBL/GenBank/DDBJ databases">
        <authorList>
            <consortium name="Pathogen Informatics"/>
            <person name="Doyle S."/>
        </authorList>
    </citation>
    <scope>NUCLEOTIDE SEQUENCE [LARGE SCALE GENOMIC DNA]</scope>
    <source>
        <strain evidence="20 21">NCTC11460</strain>
    </source>
</reference>
<protein>
    <recommendedName>
        <fullName evidence="9">Riboflavin biosynthesis protein RibD</fullName>
        <ecNumber evidence="8">1.1.1.193</ecNumber>
        <ecNumber evidence="7">3.5.4.26</ecNumber>
    </recommendedName>
</protein>
<comment type="similarity">
    <text evidence="6">In the C-terminal section; belongs to the HTP reductase family.</text>
</comment>
<dbReference type="UniPathway" id="UPA00275">
    <property type="reaction ID" value="UER00401"/>
</dbReference>
<name>A0A379CDW3_9FIRM</name>
<keyword evidence="11" id="KW-0479">Metal-binding</keyword>
<evidence type="ECO:0000259" key="19">
    <source>
        <dbReference type="PROSITE" id="PS51747"/>
    </source>
</evidence>
<comment type="catalytic activity">
    <reaction evidence="18">
        <text>2,5-diamino-6-hydroxy-4-(5-phosphoribosylamino)-pyrimidine + H2O + H(+) = 5-amino-6-(5-phospho-D-ribosylamino)uracil + NH4(+)</text>
        <dbReference type="Rhea" id="RHEA:21868"/>
        <dbReference type="ChEBI" id="CHEBI:15377"/>
        <dbReference type="ChEBI" id="CHEBI:15378"/>
        <dbReference type="ChEBI" id="CHEBI:28938"/>
        <dbReference type="ChEBI" id="CHEBI:58453"/>
        <dbReference type="ChEBI" id="CHEBI:58614"/>
        <dbReference type="EC" id="3.5.4.26"/>
    </reaction>
</comment>
<feature type="domain" description="CMP/dCMP-type deaminase" evidence="19">
    <location>
        <begin position="8"/>
        <end position="138"/>
    </location>
</feature>
<dbReference type="Gene3D" id="3.40.430.10">
    <property type="entry name" value="Dihydrofolate Reductase, subunit A"/>
    <property type="match status" value="1"/>
</dbReference>
<sequence length="433" mass="48621">MQEIDRLEKDQHYMKIALDLAKRGIARVSPNPLVGAVIVKDDQIIGKGYHEKYGGLHAERNAIKDYKNRAINDPNLTIEGATMYVTLEPCCHYGKTPPCTEAIIENKIKRVVVASLDPNPLVAGKGVKILEEVGIEVDIGVLKDEADRQNRIFRHYIINKRPLVTMKYAMTMDGKLATHTGKSKWITGHDARRRVHLDRLRNMAIMVGVGTVLADDPSLNCRLEDFDGFDKIKKDYSIEGLRNPIRVVVDSSLRTPFNSKIVTSAKDIKTIIFTISEDMEKIRAYEDRDCIVIKTKKKLYRSIGKKQVQIGQEIQMDQDGHKYQEYQVYQERQGERFVVDLEDLVEILGQMGIDSILLEGGSQLNFSALESGIVDRVQAYIGPKIFGGEKAKSPIGGIGVDLPEDAYMLENIEFDSVGKDILLEGDLVKCSQG</sequence>
<dbReference type="GO" id="GO:0009231">
    <property type="term" value="P:riboflavin biosynthetic process"/>
    <property type="evidence" value="ECO:0007669"/>
    <property type="project" value="UniProtKB-UniPathway"/>
</dbReference>
<dbReference type="SUPFAM" id="SSF53927">
    <property type="entry name" value="Cytidine deaminase-like"/>
    <property type="match status" value="1"/>
</dbReference>
<evidence type="ECO:0000256" key="2">
    <source>
        <dbReference type="ARBA" id="ARBA00002151"/>
    </source>
</evidence>
<comment type="function">
    <text evidence="2">Converts 2,5-diamino-6-(ribosylamino)-4(3h)-pyrimidinone 5'-phosphate into 5-amino-6-(ribosylamino)-2,4(1h,3h)-pyrimidinedione 5'-phosphate.</text>
</comment>
<evidence type="ECO:0000256" key="14">
    <source>
        <dbReference type="ARBA" id="ARBA00022857"/>
    </source>
</evidence>
<dbReference type="InterPro" id="IPR016193">
    <property type="entry name" value="Cytidine_deaminase-like"/>
</dbReference>
<dbReference type="EC" id="3.5.4.26" evidence="7"/>
<comment type="cofactor">
    <cofactor evidence="1">
        <name>Zn(2+)</name>
        <dbReference type="ChEBI" id="CHEBI:29105"/>
    </cofactor>
</comment>
<evidence type="ECO:0000256" key="12">
    <source>
        <dbReference type="ARBA" id="ARBA00022801"/>
    </source>
</evidence>
<keyword evidence="15" id="KW-0560">Oxidoreductase</keyword>
<comment type="similarity">
    <text evidence="5">In the N-terminal section; belongs to the cytidine and deoxycytidylate deaminase family.</text>
</comment>
<dbReference type="GeneID" id="79842808"/>
<dbReference type="Pfam" id="PF00383">
    <property type="entry name" value="dCMP_cyt_deam_1"/>
    <property type="match status" value="1"/>
</dbReference>
<evidence type="ECO:0000256" key="5">
    <source>
        <dbReference type="ARBA" id="ARBA00005259"/>
    </source>
</evidence>
<evidence type="ECO:0000256" key="16">
    <source>
        <dbReference type="ARBA" id="ARBA00023268"/>
    </source>
</evidence>
<dbReference type="InterPro" id="IPR002125">
    <property type="entry name" value="CMP_dCMP_dom"/>
</dbReference>
<proteinExistence type="inferred from homology"/>
<dbReference type="InterPro" id="IPR002734">
    <property type="entry name" value="RibDG_C"/>
</dbReference>
<evidence type="ECO:0000256" key="10">
    <source>
        <dbReference type="ARBA" id="ARBA00022619"/>
    </source>
</evidence>
<dbReference type="AlphaFoldDB" id="A0A379CDW3"/>
<dbReference type="InterPro" id="IPR016192">
    <property type="entry name" value="APOBEC/CMP_deaminase_Zn-bd"/>
</dbReference>
<evidence type="ECO:0000256" key="3">
    <source>
        <dbReference type="ARBA" id="ARBA00004882"/>
    </source>
</evidence>
<dbReference type="FunFam" id="3.40.140.10:FF:000025">
    <property type="entry name" value="Riboflavin biosynthesis protein RibD"/>
    <property type="match status" value="1"/>
</dbReference>
<gene>
    <name evidence="20" type="primary">ribD</name>
    <name evidence="20" type="ORF">NCTC11460_00292</name>
</gene>
<accession>A0A379CDW3</accession>
<evidence type="ECO:0000256" key="17">
    <source>
        <dbReference type="ARBA" id="ARBA00049861"/>
    </source>
</evidence>
<keyword evidence="13" id="KW-0862">Zinc</keyword>
<dbReference type="EC" id="1.1.1.193" evidence="8"/>
<evidence type="ECO:0000313" key="20">
    <source>
        <dbReference type="EMBL" id="SUB60388.1"/>
    </source>
</evidence>
<dbReference type="RefSeq" id="WP_002843923.1">
    <property type="nucleotide sequence ID" value="NZ_CAMPYD010000022.1"/>
</dbReference>
<evidence type="ECO:0000256" key="9">
    <source>
        <dbReference type="ARBA" id="ARBA00019930"/>
    </source>
</evidence>
<dbReference type="Gene3D" id="3.40.140.10">
    <property type="entry name" value="Cytidine Deaminase, domain 2"/>
    <property type="match status" value="1"/>
</dbReference>
<dbReference type="GO" id="GO:0008703">
    <property type="term" value="F:5-amino-6-(5-phosphoribosylamino)uracil reductase activity"/>
    <property type="evidence" value="ECO:0007669"/>
    <property type="project" value="UniProtKB-EC"/>
</dbReference>
<dbReference type="EMBL" id="UGTB01000004">
    <property type="protein sequence ID" value="SUB60388.1"/>
    <property type="molecule type" value="Genomic_DNA"/>
</dbReference>